<evidence type="ECO:0000259" key="5">
    <source>
        <dbReference type="Pfam" id="PF17384"/>
    </source>
</evidence>
<dbReference type="NCBIfam" id="NF000932">
    <property type="entry name" value="PRK00092.2-5"/>
    <property type="match status" value="1"/>
</dbReference>
<dbReference type="PANTHER" id="PTHR33867">
    <property type="entry name" value="RIBOSOME MATURATION FACTOR RIMP"/>
    <property type="match status" value="1"/>
</dbReference>
<comment type="function">
    <text evidence="3">Required for maturation of 30S ribosomal subunits.</text>
</comment>
<dbReference type="HAMAP" id="MF_01077">
    <property type="entry name" value="RimP"/>
    <property type="match status" value="1"/>
</dbReference>
<name>A0A1M5DC72_9HYPH</name>
<dbReference type="SUPFAM" id="SSF75420">
    <property type="entry name" value="YhbC-like, N-terminal domain"/>
    <property type="match status" value="1"/>
</dbReference>
<feature type="domain" description="Ribosome maturation factor RimP C-terminal" evidence="5">
    <location>
        <begin position="101"/>
        <end position="171"/>
    </location>
</feature>
<evidence type="ECO:0000256" key="1">
    <source>
        <dbReference type="ARBA" id="ARBA00022490"/>
    </source>
</evidence>
<dbReference type="FunFam" id="3.30.300.70:FF:000001">
    <property type="entry name" value="Ribosome maturation factor RimP"/>
    <property type="match status" value="1"/>
</dbReference>
<dbReference type="PANTHER" id="PTHR33867:SF1">
    <property type="entry name" value="RIBOSOME MATURATION FACTOR RIMP"/>
    <property type="match status" value="1"/>
</dbReference>
<comment type="similarity">
    <text evidence="3">Belongs to the RimP family.</text>
</comment>
<dbReference type="InterPro" id="IPR036847">
    <property type="entry name" value="RimP_C_sf"/>
</dbReference>
<protein>
    <recommendedName>
        <fullName evidence="3">Ribosome maturation factor RimP</fullName>
    </recommendedName>
</protein>
<accession>A0A1M5DC72</accession>
<dbReference type="SUPFAM" id="SSF74942">
    <property type="entry name" value="YhbC-like, C-terminal domain"/>
    <property type="match status" value="1"/>
</dbReference>
<keyword evidence="1 3" id="KW-0963">Cytoplasm</keyword>
<dbReference type="RefSeq" id="WP_073053338.1">
    <property type="nucleotide sequence ID" value="NZ_FQUP01000002.1"/>
</dbReference>
<dbReference type="GO" id="GO:0006412">
    <property type="term" value="P:translation"/>
    <property type="evidence" value="ECO:0007669"/>
    <property type="project" value="TreeGrafter"/>
</dbReference>
<sequence>MADPATAAIEPRIVVETGVDARVAAIIEPIVADLGYRLVRVKSSRRNGMTLQVMAERPDGSMTVDDCEQISRNISPALDVEDPITEAYHLEVSSPGIDRPLVRRSDFERWSGHIARIETSLPVDGRRRFRGTLLGVEGDATSLKLEDAPAGAPDRVQIPLAAIGDAKLVLTDALIDDTLRDHAALSGGEVSDIDDITDESSDA</sequence>
<dbReference type="InterPro" id="IPR003728">
    <property type="entry name" value="Ribosome_maturation_RimP"/>
</dbReference>
<dbReference type="Gene3D" id="2.30.30.180">
    <property type="entry name" value="Ribosome maturation factor RimP, C-terminal domain"/>
    <property type="match status" value="1"/>
</dbReference>
<dbReference type="STRING" id="1122133.SAMN02745157_2633"/>
<keyword evidence="2 3" id="KW-0690">Ribosome biogenesis</keyword>
<dbReference type="Pfam" id="PF02576">
    <property type="entry name" value="RimP_N"/>
    <property type="match status" value="1"/>
</dbReference>
<dbReference type="InterPro" id="IPR035956">
    <property type="entry name" value="RimP_N_sf"/>
</dbReference>
<organism evidence="6 7">
    <name type="scientific">Kaistia soli DSM 19436</name>
    <dbReference type="NCBI Taxonomy" id="1122133"/>
    <lineage>
        <taxon>Bacteria</taxon>
        <taxon>Pseudomonadati</taxon>
        <taxon>Pseudomonadota</taxon>
        <taxon>Alphaproteobacteria</taxon>
        <taxon>Hyphomicrobiales</taxon>
        <taxon>Kaistiaceae</taxon>
        <taxon>Kaistia</taxon>
    </lineage>
</organism>
<proteinExistence type="inferred from homology"/>
<dbReference type="Proteomes" id="UP000184485">
    <property type="component" value="Unassembled WGS sequence"/>
</dbReference>
<gene>
    <name evidence="3" type="primary">rimP</name>
    <name evidence="6" type="ORF">SAMN02745157_2633</name>
</gene>
<evidence type="ECO:0000313" key="6">
    <source>
        <dbReference type="EMBL" id="SHF64491.1"/>
    </source>
</evidence>
<dbReference type="InterPro" id="IPR028998">
    <property type="entry name" value="RimP_C"/>
</dbReference>
<dbReference type="EMBL" id="FQUP01000002">
    <property type="protein sequence ID" value="SHF64491.1"/>
    <property type="molecule type" value="Genomic_DNA"/>
</dbReference>
<dbReference type="InterPro" id="IPR028989">
    <property type="entry name" value="RimP_N"/>
</dbReference>
<dbReference type="Pfam" id="PF17384">
    <property type="entry name" value="DUF150_C"/>
    <property type="match status" value="1"/>
</dbReference>
<evidence type="ECO:0000259" key="4">
    <source>
        <dbReference type="Pfam" id="PF02576"/>
    </source>
</evidence>
<feature type="domain" description="Ribosome maturation factor RimP N-terminal" evidence="4">
    <location>
        <begin position="26"/>
        <end position="98"/>
    </location>
</feature>
<evidence type="ECO:0000313" key="7">
    <source>
        <dbReference type="Proteomes" id="UP000184485"/>
    </source>
</evidence>
<dbReference type="CDD" id="cd01734">
    <property type="entry name" value="YlxS_C"/>
    <property type="match status" value="1"/>
</dbReference>
<dbReference type="AlphaFoldDB" id="A0A1M5DC72"/>
<evidence type="ECO:0000256" key="3">
    <source>
        <dbReference type="HAMAP-Rule" id="MF_01077"/>
    </source>
</evidence>
<comment type="subcellular location">
    <subcellularLocation>
        <location evidence="3">Cytoplasm</location>
    </subcellularLocation>
</comment>
<evidence type="ECO:0000256" key="2">
    <source>
        <dbReference type="ARBA" id="ARBA00022517"/>
    </source>
</evidence>
<dbReference type="GO" id="GO:0005829">
    <property type="term" value="C:cytosol"/>
    <property type="evidence" value="ECO:0007669"/>
    <property type="project" value="TreeGrafter"/>
</dbReference>
<dbReference type="Gene3D" id="3.30.300.70">
    <property type="entry name" value="RimP-like superfamily, N-terminal"/>
    <property type="match status" value="1"/>
</dbReference>
<dbReference type="GO" id="GO:0000028">
    <property type="term" value="P:ribosomal small subunit assembly"/>
    <property type="evidence" value="ECO:0007669"/>
    <property type="project" value="TreeGrafter"/>
</dbReference>
<reference evidence="6 7" key="1">
    <citation type="submission" date="2016-11" db="EMBL/GenBank/DDBJ databases">
        <authorList>
            <person name="Jaros S."/>
            <person name="Januszkiewicz K."/>
            <person name="Wedrychowicz H."/>
        </authorList>
    </citation>
    <scope>NUCLEOTIDE SEQUENCE [LARGE SCALE GENOMIC DNA]</scope>
    <source>
        <strain evidence="6 7">DSM 19436</strain>
    </source>
</reference>
<keyword evidence="7" id="KW-1185">Reference proteome</keyword>